<accession>A0ABS1BMV0</accession>
<proteinExistence type="predicted"/>
<protein>
    <submittedName>
        <fullName evidence="1">Uncharacterized protein</fullName>
    </submittedName>
</protein>
<organism evidence="1 2">
    <name type="scientific">Pedobacter segetis</name>
    <dbReference type="NCBI Taxonomy" id="2793069"/>
    <lineage>
        <taxon>Bacteria</taxon>
        <taxon>Pseudomonadati</taxon>
        <taxon>Bacteroidota</taxon>
        <taxon>Sphingobacteriia</taxon>
        <taxon>Sphingobacteriales</taxon>
        <taxon>Sphingobacteriaceae</taxon>
        <taxon>Pedobacter</taxon>
    </lineage>
</organism>
<dbReference type="RefSeq" id="WP_200586564.1">
    <property type="nucleotide sequence ID" value="NZ_JAEHFY010000016.1"/>
</dbReference>
<keyword evidence="2" id="KW-1185">Reference proteome</keyword>
<comment type="caution">
    <text evidence="1">The sequence shown here is derived from an EMBL/GenBank/DDBJ whole genome shotgun (WGS) entry which is preliminary data.</text>
</comment>
<name>A0ABS1BMV0_9SPHI</name>
<sequence length="54" mass="6382">MKVIKGGKAEFSEALKKVESAKLPIDRDPEYYKEWKRIFVAEHNKRISKPEISY</sequence>
<evidence type="ECO:0000313" key="1">
    <source>
        <dbReference type="EMBL" id="MBK0383636.1"/>
    </source>
</evidence>
<gene>
    <name evidence="1" type="ORF">I5M32_11770</name>
</gene>
<reference evidence="1 2" key="1">
    <citation type="submission" date="2020-12" db="EMBL/GenBank/DDBJ databases">
        <title>Bacterial novel species Pedobacter sp. SD-b isolated from soil.</title>
        <authorList>
            <person name="Jung H.-Y."/>
        </authorList>
    </citation>
    <scope>NUCLEOTIDE SEQUENCE [LARGE SCALE GENOMIC DNA]</scope>
    <source>
        <strain evidence="1 2">SD-b</strain>
    </source>
</reference>
<dbReference type="EMBL" id="JAEHFY010000016">
    <property type="protein sequence ID" value="MBK0383636.1"/>
    <property type="molecule type" value="Genomic_DNA"/>
</dbReference>
<dbReference type="Proteomes" id="UP000660024">
    <property type="component" value="Unassembled WGS sequence"/>
</dbReference>
<evidence type="ECO:0000313" key="2">
    <source>
        <dbReference type="Proteomes" id="UP000660024"/>
    </source>
</evidence>